<evidence type="ECO:0000259" key="1">
    <source>
        <dbReference type="Pfam" id="PF01408"/>
    </source>
</evidence>
<evidence type="ECO:0000313" key="4">
    <source>
        <dbReference type="Proteomes" id="UP000230447"/>
    </source>
</evidence>
<dbReference type="Pfam" id="PF22725">
    <property type="entry name" value="GFO_IDH_MocA_C3"/>
    <property type="match status" value="1"/>
</dbReference>
<dbReference type="InterPro" id="IPR000683">
    <property type="entry name" value="Gfo/Idh/MocA-like_OxRdtase_N"/>
</dbReference>
<sequence>MKKNIKTAVIGVGNMGRNHARIYSTISHLVAVADTNPQIGKSIADNLGANFYTDYKEMLDKEIVEAVSVAVPTKLHKEITLECLKRKIPVLVEKPLADTLDNAEAIAKTANKVGVPLMVGHIERFNPVVIKLKNLLDQGKFGAIVSLLAIRIGNIPPKTADSDVVIDLAIHDIDIFNFLLGELPLTWITKTSKLAQYNNIADSASLLLEYKTALGMVQTNWITPTKMRKLYITGTKAFAEVDYINQELVFYDQFAREKRERSFREFISRYTPKKKETIIEKKEPLKEELISFLECVLNNKVINYRYAIDAMKIALTCRHSYGS</sequence>
<reference evidence="3 4" key="1">
    <citation type="submission" date="2017-09" db="EMBL/GenBank/DDBJ databases">
        <title>Depth-based differentiation of microbial function through sediment-hosted aquifers and enrichment of novel symbionts in the deep terrestrial subsurface.</title>
        <authorList>
            <person name="Probst A.J."/>
            <person name="Ladd B."/>
            <person name="Jarett J.K."/>
            <person name="Geller-Mcgrath D.E."/>
            <person name="Sieber C.M."/>
            <person name="Emerson J.B."/>
            <person name="Anantharaman K."/>
            <person name="Thomas B.C."/>
            <person name="Malmstrom R."/>
            <person name="Stieglmeier M."/>
            <person name="Klingl A."/>
            <person name="Woyke T."/>
            <person name="Ryan C.M."/>
            <person name="Banfield J.F."/>
        </authorList>
    </citation>
    <scope>NUCLEOTIDE SEQUENCE [LARGE SCALE GENOMIC DNA]</scope>
    <source>
        <strain evidence="3">CG23_combo_of_CG06-09_8_20_14_all_37_87_8</strain>
    </source>
</reference>
<dbReference type="PANTHER" id="PTHR43377">
    <property type="entry name" value="BILIVERDIN REDUCTASE A"/>
    <property type="match status" value="1"/>
</dbReference>
<dbReference type="InterPro" id="IPR055170">
    <property type="entry name" value="GFO_IDH_MocA-like_dom"/>
</dbReference>
<feature type="domain" description="Gfo/Idh/MocA-like oxidoreductase N-terminal" evidence="1">
    <location>
        <begin position="5"/>
        <end position="121"/>
    </location>
</feature>
<dbReference type="InterPro" id="IPR036291">
    <property type="entry name" value="NAD(P)-bd_dom_sf"/>
</dbReference>
<accession>A0A2G9ZES5</accession>
<dbReference type="SUPFAM" id="SSF51735">
    <property type="entry name" value="NAD(P)-binding Rossmann-fold domains"/>
    <property type="match status" value="1"/>
</dbReference>
<dbReference type="AlphaFoldDB" id="A0A2G9ZES5"/>
<gene>
    <name evidence="3" type="ORF">COX24_02255</name>
</gene>
<dbReference type="PANTHER" id="PTHR43377:SF1">
    <property type="entry name" value="BILIVERDIN REDUCTASE A"/>
    <property type="match status" value="1"/>
</dbReference>
<dbReference type="EMBL" id="PCSB01000048">
    <property type="protein sequence ID" value="PIP31676.1"/>
    <property type="molecule type" value="Genomic_DNA"/>
</dbReference>
<protein>
    <submittedName>
        <fullName evidence="3">Oxidoreductase</fullName>
    </submittedName>
</protein>
<comment type="caution">
    <text evidence="3">The sequence shown here is derived from an EMBL/GenBank/DDBJ whole genome shotgun (WGS) entry which is preliminary data.</text>
</comment>
<proteinExistence type="predicted"/>
<dbReference type="InterPro" id="IPR051450">
    <property type="entry name" value="Gfo/Idh/MocA_Oxidoreductases"/>
</dbReference>
<dbReference type="SUPFAM" id="SSF55347">
    <property type="entry name" value="Glyceraldehyde-3-phosphate dehydrogenase-like, C-terminal domain"/>
    <property type="match status" value="1"/>
</dbReference>
<evidence type="ECO:0000259" key="2">
    <source>
        <dbReference type="Pfam" id="PF22725"/>
    </source>
</evidence>
<dbReference type="Gene3D" id="3.40.50.720">
    <property type="entry name" value="NAD(P)-binding Rossmann-like Domain"/>
    <property type="match status" value="1"/>
</dbReference>
<dbReference type="GO" id="GO:0000166">
    <property type="term" value="F:nucleotide binding"/>
    <property type="evidence" value="ECO:0007669"/>
    <property type="project" value="InterPro"/>
</dbReference>
<feature type="domain" description="GFO/IDH/MocA-like oxidoreductase" evidence="2">
    <location>
        <begin position="130"/>
        <end position="237"/>
    </location>
</feature>
<dbReference type="Gene3D" id="3.30.360.10">
    <property type="entry name" value="Dihydrodipicolinate Reductase, domain 2"/>
    <property type="match status" value="1"/>
</dbReference>
<dbReference type="Proteomes" id="UP000230447">
    <property type="component" value="Unassembled WGS sequence"/>
</dbReference>
<organism evidence="3 4">
    <name type="scientific">bacterium (Candidatus Gribaldobacteria) CG23_combo_of_CG06-09_8_20_14_all_37_87_8</name>
    <dbReference type="NCBI Taxonomy" id="2014278"/>
    <lineage>
        <taxon>Bacteria</taxon>
        <taxon>Candidatus Gribaldobacteria</taxon>
    </lineage>
</organism>
<evidence type="ECO:0000313" key="3">
    <source>
        <dbReference type="EMBL" id="PIP31676.1"/>
    </source>
</evidence>
<name>A0A2G9ZES5_9BACT</name>
<dbReference type="Pfam" id="PF01408">
    <property type="entry name" value="GFO_IDH_MocA"/>
    <property type="match status" value="1"/>
</dbReference>